<feature type="transmembrane region" description="Helical" evidence="7">
    <location>
        <begin position="167"/>
        <end position="186"/>
    </location>
</feature>
<evidence type="ECO:0000256" key="5">
    <source>
        <dbReference type="ARBA" id="ARBA00023136"/>
    </source>
</evidence>
<keyword evidence="10" id="KW-1185">Reference proteome</keyword>
<dbReference type="GO" id="GO:0005886">
    <property type="term" value="C:plasma membrane"/>
    <property type="evidence" value="ECO:0007669"/>
    <property type="project" value="UniProtKB-SubCell"/>
</dbReference>
<evidence type="ECO:0000256" key="7">
    <source>
        <dbReference type="SAM" id="Phobius"/>
    </source>
</evidence>
<protein>
    <submittedName>
        <fullName evidence="9">Threonine/serine exporter</fullName>
    </submittedName>
</protein>
<accession>A0A3S0CRK3</accession>
<comment type="caution">
    <text evidence="9">The sequence shown here is derived from an EMBL/GenBank/DDBJ whole genome shotgun (WGS) entry which is preliminary data.</text>
</comment>
<evidence type="ECO:0000256" key="6">
    <source>
        <dbReference type="ARBA" id="ARBA00034125"/>
    </source>
</evidence>
<dbReference type="AlphaFoldDB" id="A0A3S0CRK3"/>
<keyword evidence="5 7" id="KW-0472">Membrane</keyword>
<evidence type="ECO:0000313" key="9">
    <source>
        <dbReference type="EMBL" id="RTE05757.1"/>
    </source>
</evidence>
<organism evidence="9 10">
    <name type="scientific">Paenibacillus whitsoniae</name>
    <dbReference type="NCBI Taxonomy" id="2496558"/>
    <lineage>
        <taxon>Bacteria</taxon>
        <taxon>Bacillati</taxon>
        <taxon>Bacillota</taxon>
        <taxon>Bacilli</taxon>
        <taxon>Bacillales</taxon>
        <taxon>Paenibacillaceae</taxon>
        <taxon>Paenibacillus</taxon>
    </lineage>
</organism>
<dbReference type="PANTHER" id="PTHR34390">
    <property type="entry name" value="UPF0442 PROTEIN YJJB-RELATED"/>
    <property type="match status" value="1"/>
</dbReference>
<dbReference type="Pfam" id="PF06738">
    <property type="entry name" value="ThrE"/>
    <property type="match status" value="1"/>
</dbReference>
<evidence type="ECO:0000313" key="10">
    <source>
        <dbReference type="Proteomes" id="UP000276128"/>
    </source>
</evidence>
<sequence>MSQPAPSNENIAQVCLLAGKIMLESGGETYRVESTMNHVASAFGADHSHSYVTPTGIIFAIDGSSPITRLIRISTRSTDLRKVTLVNAISRRISQGELRPDEAIRELTAVDQNQTRYPVWFQILAAALASGCFLIMFKGLWADFAPAFVTGGAGLLALTYFHRLLPIKFFAEFLASLLIGAVAYLFVRTGLGHELNTIIIGSVMPLVPGLLITNAVRDLMAGHFVSGVSKGAEAFLTAFAIGAGIALVLSLYAGGYAA</sequence>
<dbReference type="PANTHER" id="PTHR34390:SF2">
    <property type="entry name" value="SUCCINATE TRANSPORTER SUBUNIT YJJP-RELATED"/>
    <property type="match status" value="1"/>
</dbReference>
<dbReference type="GO" id="GO:0022857">
    <property type="term" value="F:transmembrane transporter activity"/>
    <property type="evidence" value="ECO:0007669"/>
    <property type="project" value="InterPro"/>
</dbReference>
<proteinExistence type="inferred from homology"/>
<dbReference type="GO" id="GO:0015744">
    <property type="term" value="P:succinate transport"/>
    <property type="evidence" value="ECO:0007669"/>
    <property type="project" value="TreeGrafter"/>
</dbReference>
<feature type="transmembrane region" description="Helical" evidence="7">
    <location>
        <begin position="236"/>
        <end position="257"/>
    </location>
</feature>
<dbReference type="EMBL" id="RXHU01000078">
    <property type="protein sequence ID" value="RTE05757.1"/>
    <property type="molecule type" value="Genomic_DNA"/>
</dbReference>
<reference evidence="9 10" key="1">
    <citation type="submission" date="2018-12" db="EMBL/GenBank/DDBJ databases">
        <title>Bacillus ochoae sp. nov., Paenibacillus whitsoniae sp. nov., Paenibacillus spiritus sp. nov. Isolated from the Mars Exploration Rover during spacecraft assembly.</title>
        <authorList>
            <person name="Seuylemezian A."/>
            <person name="Vaishampayan P."/>
        </authorList>
    </citation>
    <scope>NUCLEOTIDE SEQUENCE [LARGE SCALE GENOMIC DNA]</scope>
    <source>
        <strain evidence="9 10">MER 54</strain>
    </source>
</reference>
<keyword evidence="4 7" id="KW-1133">Transmembrane helix</keyword>
<dbReference type="Proteomes" id="UP000276128">
    <property type="component" value="Unassembled WGS sequence"/>
</dbReference>
<evidence type="ECO:0000256" key="4">
    <source>
        <dbReference type="ARBA" id="ARBA00022989"/>
    </source>
</evidence>
<gene>
    <name evidence="9" type="ORF">EJQ19_23795</name>
</gene>
<evidence type="ECO:0000256" key="3">
    <source>
        <dbReference type="ARBA" id="ARBA00022692"/>
    </source>
</evidence>
<keyword evidence="3 7" id="KW-0812">Transmembrane</keyword>
<feature type="transmembrane region" description="Helical" evidence="7">
    <location>
        <begin position="119"/>
        <end position="137"/>
    </location>
</feature>
<comment type="similarity">
    <text evidence="6">Belongs to the ThrE exporter (TC 2.A.79) family.</text>
</comment>
<feature type="domain" description="Threonine/serine exporter-like N-terminal" evidence="8">
    <location>
        <begin position="14"/>
        <end position="252"/>
    </location>
</feature>
<evidence type="ECO:0000256" key="2">
    <source>
        <dbReference type="ARBA" id="ARBA00022475"/>
    </source>
</evidence>
<keyword evidence="2" id="KW-1003">Cell membrane</keyword>
<evidence type="ECO:0000259" key="8">
    <source>
        <dbReference type="Pfam" id="PF06738"/>
    </source>
</evidence>
<feature type="transmembrane region" description="Helical" evidence="7">
    <location>
        <begin position="198"/>
        <end position="216"/>
    </location>
</feature>
<comment type="subcellular location">
    <subcellularLocation>
        <location evidence="1">Cell membrane</location>
        <topology evidence="1">Multi-pass membrane protein</topology>
    </subcellularLocation>
</comment>
<name>A0A3S0CRK3_9BACL</name>
<dbReference type="InterPro" id="IPR010619">
    <property type="entry name" value="ThrE-like_N"/>
</dbReference>
<dbReference type="OrthoDB" id="9813917at2"/>
<dbReference type="RefSeq" id="WP_126143740.1">
    <property type="nucleotide sequence ID" value="NZ_RXHU01000078.1"/>
</dbReference>
<evidence type="ECO:0000256" key="1">
    <source>
        <dbReference type="ARBA" id="ARBA00004651"/>
    </source>
</evidence>
<dbReference type="InterPro" id="IPR050539">
    <property type="entry name" value="ThrE_Dicarb/AminoAcid_Exp"/>
</dbReference>